<feature type="domain" description="DUF6598" evidence="1">
    <location>
        <begin position="2"/>
        <end position="189"/>
    </location>
</feature>
<gene>
    <name evidence="2" type="ORF">HU200_026043</name>
</gene>
<dbReference type="InterPro" id="IPR001938">
    <property type="entry name" value="Thaumatin"/>
</dbReference>
<dbReference type="AlphaFoldDB" id="A0A835BYM2"/>
<evidence type="ECO:0000259" key="1">
    <source>
        <dbReference type="Pfam" id="PF20241"/>
    </source>
</evidence>
<reference evidence="2" key="1">
    <citation type="submission" date="2020-07" db="EMBL/GenBank/DDBJ databases">
        <title>Genome sequence and genetic diversity analysis of an under-domesticated orphan crop, white fonio (Digitaria exilis).</title>
        <authorList>
            <person name="Bennetzen J.L."/>
            <person name="Chen S."/>
            <person name="Ma X."/>
            <person name="Wang X."/>
            <person name="Yssel A.E.J."/>
            <person name="Chaluvadi S.R."/>
            <person name="Johnson M."/>
            <person name="Gangashetty P."/>
            <person name="Hamidou F."/>
            <person name="Sanogo M.D."/>
            <person name="Zwaenepoel A."/>
            <person name="Wallace J."/>
            <person name="Van De Peer Y."/>
            <person name="Van Deynze A."/>
        </authorList>
    </citation>
    <scope>NUCLEOTIDE SEQUENCE</scope>
    <source>
        <tissue evidence="2">Leaves</tissue>
    </source>
</reference>
<name>A0A835BYM2_9POAL</name>
<evidence type="ECO:0000313" key="3">
    <source>
        <dbReference type="Proteomes" id="UP000636709"/>
    </source>
</evidence>
<dbReference type="PANTHER" id="PTHR33065">
    <property type="entry name" value="OS07G0486400 PROTEIN"/>
    <property type="match status" value="1"/>
</dbReference>
<dbReference type="OrthoDB" id="683863at2759"/>
<dbReference type="Proteomes" id="UP000636709">
    <property type="component" value="Unassembled WGS sequence"/>
</dbReference>
<dbReference type="Pfam" id="PF20241">
    <property type="entry name" value="DUF6598"/>
    <property type="match status" value="1"/>
</dbReference>
<accession>A0A835BYM2</accession>
<sequence length="205" mass="22711">MQEPCLVLTGPSRAVVLIDPLTIEVHLKVKGPTELEDKTLCFFANDIKDRSPFHSCLLHQTWTSKFSTLEFILGHITSSVEATMYVRVVDGSWPDGFHGQFAVCRSTSLNHNKIVLLSFGDDKVPVSSDGVIELSRRVVSAEVNSRLIVSVKAWQDDNIVEARVEFSANKSGRSFGVLDIGSCKIDVTIAWSLISVVPEHRAWSQ</sequence>
<evidence type="ECO:0000313" key="2">
    <source>
        <dbReference type="EMBL" id="KAF8716940.1"/>
    </source>
</evidence>
<dbReference type="PIRSF" id="PIRSF002703">
    <property type="entry name" value="Thaumatin"/>
    <property type="match status" value="1"/>
</dbReference>
<dbReference type="EMBL" id="JACEFO010001719">
    <property type="protein sequence ID" value="KAF8716940.1"/>
    <property type="molecule type" value="Genomic_DNA"/>
</dbReference>
<keyword evidence="3" id="KW-1185">Reference proteome</keyword>
<comment type="caution">
    <text evidence="2">The sequence shown here is derived from an EMBL/GenBank/DDBJ whole genome shotgun (WGS) entry which is preliminary data.</text>
</comment>
<proteinExistence type="predicted"/>
<organism evidence="2 3">
    <name type="scientific">Digitaria exilis</name>
    <dbReference type="NCBI Taxonomy" id="1010633"/>
    <lineage>
        <taxon>Eukaryota</taxon>
        <taxon>Viridiplantae</taxon>
        <taxon>Streptophyta</taxon>
        <taxon>Embryophyta</taxon>
        <taxon>Tracheophyta</taxon>
        <taxon>Spermatophyta</taxon>
        <taxon>Magnoliopsida</taxon>
        <taxon>Liliopsida</taxon>
        <taxon>Poales</taxon>
        <taxon>Poaceae</taxon>
        <taxon>PACMAD clade</taxon>
        <taxon>Panicoideae</taxon>
        <taxon>Panicodae</taxon>
        <taxon>Paniceae</taxon>
        <taxon>Anthephorinae</taxon>
        <taxon>Digitaria</taxon>
    </lineage>
</organism>
<protein>
    <recommendedName>
        <fullName evidence="1">DUF6598 domain-containing protein</fullName>
    </recommendedName>
</protein>
<dbReference type="InterPro" id="IPR046533">
    <property type="entry name" value="DUF6598"/>
</dbReference>
<dbReference type="PANTHER" id="PTHR33065:SF61">
    <property type="entry name" value="EXPRESSED PROTEIN"/>
    <property type="match status" value="1"/>
</dbReference>